<dbReference type="AlphaFoldDB" id="A0A381VN53"/>
<dbReference type="PANTHER" id="PTHR22926">
    <property type="entry name" value="PHOSPHO-N-ACETYLMURAMOYL-PENTAPEPTIDE-TRANSFERASE"/>
    <property type="match status" value="1"/>
</dbReference>
<dbReference type="GO" id="GO:0071555">
    <property type="term" value="P:cell wall organization"/>
    <property type="evidence" value="ECO:0007669"/>
    <property type="project" value="TreeGrafter"/>
</dbReference>
<sequence>VTGKWWEYLTIFVATAGLCAVLTPWAMRIAIRGNLLDHPGGHKSHRAAVPYLGGVAIVATFASAVVIVSQLWPPNSGQNELVVVLGAAVFLALVGLVDDLRYLSPLWRIVAEIAAAVAVWEVGAGVVVTASDTLNMGLTVLWFVGLTNAFNLLDNMDGLTAGIAAITGLTIFAIATNQGQFLVAALAIALAGCGVGFLRHNFHPARIYMGDGGALFLGFLVAYLGIKLRFEGDRLVSALVPILVCSIPVLDTTIVTVSRLAVGRSPFQGGQDHVSHRLVRLGLPVPIAVGTIYLGATGIGLLTYVISGVVDPATAWVLIGLIGLTLFLAGVFLLTVPVYEEASDSNPSDDEGSEDG</sequence>
<protein>
    <recommendedName>
        <fullName evidence="9">Undecaprenyl/decaprenyl-phosphate alpha-N-acetylglucosaminyl 1-phosphate transferase</fullName>
    </recommendedName>
</protein>
<comment type="subcellular location">
    <subcellularLocation>
        <location evidence="1">Cell membrane</location>
        <topology evidence="1">Multi-pass membrane protein</topology>
    </subcellularLocation>
</comment>
<dbReference type="CDD" id="cd06853">
    <property type="entry name" value="GT_WecA_like"/>
    <property type="match status" value="1"/>
</dbReference>
<feature type="transmembrane region" description="Helical" evidence="7">
    <location>
        <begin position="6"/>
        <end position="27"/>
    </location>
</feature>
<keyword evidence="6 7" id="KW-0472">Membrane</keyword>
<dbReference type="GO" id="GO:0009103">
    <property type="term" value="P:lipopolysaccharide biosynthetic process"/>
    <property type="evidence" value="ECO:0007669"/>
    <property type="project" value="TreeGrafter"/>
</dbReference>
<feature type="transmembrane region" description="Helical" evidence="7">
    <location>
        <begin position="205"/>
        <end position="226"/>
    </location>
</feature>
<feature type="transmembrane region" description="Helical" evidence="7">
    <location>
        <begin position="134"/>
        <end position="153"/>
    </location>
</feature>
<evidence type="ECO:0000256" key="5">
    <source>
        <dbReference type="ARBA" id="ARBA00022989"/>
    </source>
</evidence>
<evidence type="ECO:0000256" key="6">
    <source>
        <dbReference type="ARBA" id="ARBA00023136"/>
    </source>
</evidence>
<dbReference type="EMBL" id="UINC01009307">
    <property type="protein sequence ID" value="SVA41759.1"/>
    <property type="molecule type" value="Genomic_DNA"/>
</dbReference>
<feature type="transmembrane region" description="Helical" evidence="7">
    <location>
        <begin position="181"/>
        <end position="198"/>
    </location>
</feature>
<dbReference type="Pfam" id="PF00953">
    <property type="entry name" value="Glycos_transf_4"/>
    <property type="match status" value="1"/>
</dbReference>
<accession>A0A381VN53</accession>
<feature type="transmembrane region" description="Helical" evidence="7">
    <location>
        <begin position="283"/>
        <end position="307"/>
    </location>
</feature>
<dbReference type="InterPro" id="IPR000715">
    <property type="entry name" value="Glycosyl_transferase_4"/>
</dbReference>
<evidence type="ECO:0000256" key="1">
    <source>
        <dbReference type="ARBA" id="ARBA00004651"/>
    </source>
</evidence>
<name>A0A381VN53_9ZZZZ</name>
<evidence type="ECO:0000256" key="2">
    <source>
        <dbReference type="ARBA" id="ARBA00022475"/>
    </source>
</evidence>
<organism evidence="8">
    <name type="scientific">marine metagenome</name>
    <dbReference type="NCBI Taxonomy" id="408172"/>
    <lineage>
        <taxon>unclassified sequences</taxon>
        <taxon>metagenomes</taxon>
        <taxon>ecological metagenomes</taxon>
    </lineage>
</organism>
<feature type="transmembrane region" description="Helical" evidence="7">
    <location>
        <begin position="313"/>
        <end position="336"/>
    </location>
</feature>
<evidence type="ECO:0000256" key="4">
    <source>
        <dbReference type="ARBA" id="ARBA00022692"/>
    </source>
</evidence>
<reference evidence="8" key="1">
    <citation type="submission" date="2018-05" db="EMBL/GenBank/DDBJ databases">
        <authorList>
            <person name="Lanie J.A."/>
            <person name="Ng W.-L."/>
            <person name="Kazmierczak K.M."/>
            <person name="Andrzejewski T.M."/>
            <person name="Davidsen T.M."/>
            <person name="Wayne K.J."/>
            <person name="Tettelin H."/>
            <person name="Glass J.I."/>
            <person name="Rusch D."/>
            <person name="Podicherti R."/>
            <person name="Tsui H.-C.T."/>
            <person name="Winkler M.E."/>
        </authorList>
    </citation>
    <scope>NUCLEOTIDE SEQUENCE</scope>
</reference>
<feature type="transmembrane region" description="Helical" evidence="7">
    <location>
        <begin position="109"/>
        <end position="128"/>
    </location>
</feature>
<proteinExistence type="predicted"/>
<gene>
    <name evidence="8" type="ORF">METZ01_LOCUS94613</name>
</gene>
<dbReference type="GO" id="GO:0044038">
    <property type="term" value="P:cell wall macromolecule biosynthetic process"/>
    <property type="evidence" value="ECO:0007669"/>
    <property type="project" value="TreeGrafter"/>
</dbReference>
<evidence type="ECO:0000256" key="3">
    <source>
        <dbReference type="ARBA" id="ARBA00022679"/>
    </source>
</evidence>
<feature type="transmembrane region" description="Helical" evidence="7">
    <location>
        <begin position="48"/>
        <end position="69"/>
    </location>
</feature>
<feature type="transmembrane region" description="Helical" evidence="7">
    <location>
        <begin position="238"/>
        <end position="262"/>
    </location>
</feature>
<keyword evidence="4 7" id="KW-0812">Transmembrane</keyword>
<feature type="transmembrane region" description="Helical" evidence="7">
    <location>
        <begin position="81"/>
        <end position="97"/>
    </location>
</feature>
<keyword evidence="2" id="KW-1003">Cell membrane</keyword>
<evidence type="ECO:0000313" key="8">
    <source>
        <dbReference type="EMBL" id="SVA41759.1"/>
    </source>
</evidence>
<dbReference type="PANTHER" id="PTHR22926:SF3">
    <property type="entry name" value="UNDECAPRENYL-PHOSPHATE ALPHA-N-ACETYLGLUCOSAMINYL 1-PHOSPHATE TRANSFERASE"/>
    <property type="match status" value="1"/>
</dbReference>
<evidence type="ECO:0008006" key="9">
    <source>
        <dbReference type="Google" id="ProtNLM"/>
    </source>
</evidence>
<feature type="non-terminal residue" evidence="8">
    <location>
        <position position="1"/>
    </location>
</feature>
<evidence type="ECO:0000256" key="7">
    <source>
        <dbReference type="SAM" id="Phobius"/>
    </source>
</evidence>
<keyword evidence="3" id="KW-0808">Transferase</keyword>
<keyword evidence="5 7" id="KW-1133">Transmembrane helix</keyword>
<feature type="transmembrane region" description="Helical" evidence="7">
    <location>
        <begin position="158"/>
        <end position="175"/>
    </location>
</feature>
<dbReference type="GO" id="GO:0005886">
    <property type="term" value="C:plasma membrane"/>
    <property type="evidence" value="ECO:0007669"/>
    <property type="project" value="UniProtKB-SubCell"/>
</dbReference>
<dbReference type="GO" id="GO:0016780">
    <property type="term" value="F:phosphotransferase activity, for other substituted phosphate groups"/>
    <property type="evidence" value="ECO:0007669"/>
    <property type="project" value="InterPro"/>
</dbReference>